<keyword evidence="1" id="KW-0732">Signal</keyword>
<feature type="signal peptide" evidence="1">
    <location>
        <begin position="1"/>
        <end position="27"/>
    </location>
</feature>
<proteinExistence type="predicted"/>
<dbReference type="EMBL" id="JBHSJD010000001">
    <property type="protein sequence ID" value="MFC5020861.1"/>
    <property type="molecule type" value="Genomic_DNA"/>
</dbReference>
<name>A0ABV9X716_9ACTN</name>
<gene>
    <name evidence="2" type="ORF">ACFPM3_01690</name>
</gene>
<dbReference type="Proteomes" id="UP001595829">
    <property type="component" value="Unassembled WGS sequence"/>
</dbReference>
<accession>A0ABV9X716</accession>
<dbReference type="RefSeq" id="WP_345691888.1">
    <property type="nucleotide sequence ID" value="NZ_BAABIT010000001.1"/>
</dbReference>
<sequence>MKLSKQTLLTAALTGALVAPLATGASASASSGTAEARAAVAAPGFLAPRDLPPATGTVWSAGKVTKGLPDVRVFCLDKVLPGKGATWHRQFGTDLDTWAVQVSVTAPSASAAAKLAADAEKAAANCAADWLRRTPGGTASWQDYGKLKVEEGAHVYGVHTGVPDSEHGVHLFGIGRDGRTVTVVKWAQMGTLEHAPVAAFKKTTVTAVNKLH</sequence>
<organism evidence="2 3">
    <name type="scientific">Streptomyces coeruleoprunus</name>
    <dbReference type="NCBI Taxonomy" id="285563"/>
    <lineage>
        <taxon>Bacteria</taxon>
        <taxon>Bacillati</taxon>
        <taxon>Actinomycetota</taxon>
        <taxon>Actinomycetes</taxon>
        <taxon>Kitasatosporales</taxon>
        <taxon>Streptomycetaceae</taxon>
        <taxon>Streptomyces</taxon>
    </lineage>
</organism>
<protein>
    <recommendedName>
        <fullName evidence="4">Secreted protein</fullName>
    </recommendedName>
</protein>
<reference evidence="3" key="1">
    <citation type="journal article" date="2019" name="Int. J. Syst. Evol. Microbiol.">
        <title>The Global Catalogue of Microorganisms (GCM) 10K type strain sequencing project: providing services to taxonomists for standard genome sequencing and annotation.</title>
        <authorList>
            <consortium name="The Broad Institute Genomics Platform"/>
            <consortium name="The Broad Institute Genome Sequencing Center for Infectious Disease"/>
            <person name="Wu L."/>
            <person name="Ma J."/>
        </authorList>
    </citation>
    <scope>NUCLEOTIDE SEQUENCE [LARGE SCALE GENOMIC DNA]</scope>
    <source>
        <strain evidence="3">CGMCC 4.1648</strain>
    </source>
</reference>
<evidence type="ECO:0000313" key="2">
    <source>
        <dbReference type="EMBL" id="MFC5020861.1"/>
    </source>
</evidence>
<comment type="caution">
    <text evidence="2">The sequence shown here is derived from an EMBL/GenBank/DDBJ whole genome shotgun (WGS) entry which is preliminary data.</text>
</comment>
<evidence type="ECO:0000313" key="3">
    <source>
        <dbReference type="Proteomes" id="UP001595829"/>
    </source>
</evidence>
<evidence type="ECO:0000256" key="1">
    <source>
        <dbReference type="SAM" id="SignalP"/>
    </source>
</evidence>
<feature type="chain" id="PRO_5046871463" description="Secreted protein" evidence="1">
    <location>
        <begin position="28"/>
        <end position="212"/>
    </location>
</feature>
<keyword evidence="3" id="KW-1185">Reference proteome</keyword>
<evidence type="ECO:0008006" key="4">
    <source>
        <dbReference type="Google" id="ProtNLM"/>
    </source>
</evidence>